<evidence type="ECO:0000256" key="5">
    <source>
        <dbReference type="ARBA" id="ARBA00022519"/>
    </source>
</evidence>
<feature type="transmembrane region" description="Helical" evidence="9">
    <location>
        <begin position="888"/>
        <end position="905"/>
    </location>
</feature>
<evidence type="ECO:0000313" key="12">
    <source>
        <dbReference type="Proteomes" id="UP000505077"/>
    </source>
</evidence>
<comment type="caution">
    <text evidence="11">The sequence shown here is derived from an EMBL/GenBank/DDBJ whole genome shotgun (WGS) entry which is preliminary data.</text>
</comment>
<feature type="domain" description="SSD" evidence="10">
    <location>
        <begin position="377"/>
        <end position="502"/>
    </location>
</feature>
<dbReference type="SUPFAM" id="SSF82714">
    <property type="entry name" value="Multidrug efflux transporter AcrB TolC docking domain, DN and DC subdomains"/>
    <property type="match status" value="2"/>
</dbReference>
<dbReference type="GO" id="GO:0009636">
    <property type="term" value="P:response to toxic substance"/>
    <property type="evidence" value="ECO:0007669"/>
    <property type="project" value="UniProtKB-ARBA"/>
</dbReference>
<dbReference type="Proteomes" id="UP000505077">
    <property type="component" value="Unassembled WGS sequence"/>
</dbReference>
<evidence type="ECO:0000256" key="7">
    <source>
        <dbReference type="ARBA" id="ARBA00022989"/>
    </source>
</evidence>
<dbReference type="PANTHER" id="PTHR32063:SF13">
    <property type="entry name" value="MULTIDRUG EFFLUX PUMP SUBUNIT ACRB-RELATED"/>
    <property type="match status" value="1"/>
</dbReference>
<keyword evidence="4" id="KW-1003">Cell membrane</keyword>
<dbReference type="GO" id="GO:0015562">
    <property type="term" value="F:efflux transmembrane transporter activity"/>
    <property type="evidence" value="ECO:0007669"/>
    <property type="project" value="InterPro"/>
</dbReference>
<evidence type="ECO:0000256" key="4">
    <source>
        <dbReference type="ARBA" id="ARBA00022475"/>
    </source>
</evidence>
<gene>
    <name evidence="11" type="primary">acrB</name>
    <name evidence="11" type="ORF">ZNDK_0929</name>
</gene>
<organism evidence="11 12">
    <name type="scientific">Candidatus Desulfovibrio kirbyi</name>
    <dbReference type="NCBI Taxonomy" id="2696086"/>
    <lineage>
        <taxon>Bacteria</taxon>
        <taxon>Pseudomonadati</taxon>
        <taxon>Thermodesulfobacteriota</taxon>
        <taxon>Desulfovibrionia</taxon>
        <taxon>Desulfovibrionales</taxon>
        <taxon>Desulfovibrionaceae</taxon>
        <taxon>Desulfovibrio</taxon>
    </lineage>
</organism>
<comment type="similarity">
    <text evidence="2">Belongs to the resistance-nodulation-cell division (RND) (TC 2.A.6) family.</text>
</comment>
<sequence>MSASSKPNFFLRRPVLSAVISIVITLVGALAMNALPVAQYPELVPPMVTVSAFYPGASAETISSTVLAPLEVSINGVENMLYMTSTASSGSGSGSINVYFALGTNPDMALVNVNNKVNLAQTTLPEEVRRQGVTVLKRSPAILQMVTLYSPDGRYDQVFLHNYTQTNVVDEIKRVPGVGDCMLFGSRDYSMRIWLQPDKLAKYGMTVTDVANAILDQNAQFAPGRLGEMPSPATTELTWQIDAKGRLVTPAEFGEIVVRTAPDSAVLRLKDVADVALGGKDYSVGSEYNKQPCVGVGVYLLPGANAIETGERVQARLLEIAEGFPKGIDYQIVVDTNDFVVESIKEVIFTLVEAMILVFIVVFVFLQNWRATLIPCIAVPVSIIGTFAGLYALGYTINTLTLFAMVLAIGIVVDDAIVVLENVERIMRTEHLPAKEATAKAMNEVTAPVIAIVLVLCAVFIPVSFMGGLAGQMYKQFAITISVSVVLSGIVALTLTPALCALLLKPHVQGYTAARFFVRFNYFFATVTHGYVRIVRFVKNAGLRALLCCAVMLALIWALFKVVPGGLVPNEDLGFVLGIAILDDGASQHRTRVVTQKIADVILNDPAGQRVITINGIDITSMSVKSNYGTFFAKLKPWGERTTPSMSLDAMTGKVMGVTMMQPEAFVLAFGPSPIPGMSATGGFEGYIQMRGDGTVHDLEAGANKVIAEAMSAEGEGTGARKKYPAIGNVRSLFSTGAPQLYANLDRERCLDMGVKISDVFTAMSATLGGYYVNDFNYIGRTFQVRMQAEAAYRILPESLNDIFVRGSKGDMIPLSAVMTLEQRTAPQTMERYNVFPAAHFLGNPAPGYSSGQALEAMEQAASAALSSDYALGWVGSSLQEKLASADTTIIFVLALVMVFLLLAAQYESWSLPLVVLTAVPFGVFGALVATWLRDLSNDVYFQVALVTLVGLAAKNAILIVEFAVEAWRGGCSLDVAAMHASRLRFRPIVMTSLAFILGCVPLAISTGAGANSRHAIGTAVIGGMLAATCIATLFVPYFFKIIMSLSLKLQGKKDPYEGLAHPDDDVEEERL</sequence>
<feature type="transmembrane region" description="Helical" evidence="9">
    <location>
        <begin position="986"/>
        <end position="1005"/>
    </location>
</feature>
<feature type="transmembrane region" description="Helical" evidence="9">
    <location>
        <begin position="477"/>
        <end position="504"/>
    </location>
</feature>
<keyword evidence="5" id="KW-0997">Cell inner membrane</keyword>
<feature type="transmembrane region" description="Helical" evidence="9">
    <location>
        <begin position="373"/>
        <end position="394"/>
    </location>
</feature>
<keyword evidence="7 9" id="KW-1133">Transmembrane helix</keyword>
<name>A0A6L2R6E4_9BACT</name>
<dbReference type="SUPFAM" id="SSF82693">
    <property type="entry name" value="Multidrug efflux transporter AcrB pore domain, PN1, PN2, PC1 and PC2 subdomains"/>
    <property type="match status" value="4"/>
</dbReference>
<evidence type="ECO:0000256" key="1">
    <source>
        <dbReference type="ARBA" id="ARBA00004429"/>
    </source>
</evidence>
<dbReference type="Pfam" id="PF00873">
    <property type="entry name" value="ACR_tran"/>
    <property type="match status" value="1"/>
</dbReference>
<feature type="transmembrane region" description="Helical" evidence="9">
    <location>
        <begin position="1017"/>
        <end position="1040"/>
    </location>
</feature>
<dbReference type="InterPro" id="IPR004764">
    <property type="entry name" value="MdtF-like"/>
</dbReference>
<reference evidence="11 12" key="1">
    <citation type="journal article" date="2020" name="ISME J.">
        <title>Parallel Reductive Genome Evolution in Desulfovibrio Ectosymbionts Independently Acquired by Trichonympha Protists in the Termite Gut.</title>
        <authorList>
            <person name="Takeuchi M."/>
            <person name="Kuwahara H."/>
            <person name="Murakami T."/>
            <person name="Takahashi K."/>
            <person name="Kajitani R."/>
            <person name="Toyoda A."/>
            <person name="Itoh T."/>
            <person name="Ohkuma M."/>
            <person name="Hongoh Y."/>
        </authorList>
    </citation>
    <scope>NUCLEOTIDE SEQUENCE [LARGE SCALE GENOMIC DNA]</scope>
    <source>
        <strain evidence="11">ZnDsv-02</strain>
    </source>
</reference>
<evidence type="ECO:0000313" key="11">
    <source>
        <dbReference type="EMBL" id="GFH63158.1"/>
    </source>
</evidence>
<dbReference type="AlphaFoldDB" id="A0A6L2R6E4"/>
<dbReference type="PRINTS" id="PR00702">
    <property type="entry name" value="ACRIFLAVINRP"/>
</dbReference>
<evidence type="ECO:0000256" key="6">
    <source>
        <dbReference type="ARBA" id="ARBA00022692"/>
    </source>
</evidence>
<evidence type="ECO:0000256" key="3">
    <source>
        <dbReference type="ARBA" id="ARBA00022448"/>
    </source>
</evidence>
<feature type="transmembrane region" description="Helical" evidence="9">
    <location>
        <begin position="400"/>
        <end position="420"/>
    </location>
</feature>
<dbReference type="Gene3D" id="3.30.70.1320">
    <property type="entry name" value="Multidrug efflux transporter AcrB pore domain like"/>
    <property type="match status" value="1"/>
</dbReference>
<dbReference type="NCBIfam" id="NF000282">
    <property type="entry name" value="RND_permease_1"/>
    <property type="match status" value="1"/>
</dbReference>
<feature type="transmembrane region" description="Helical" evidence="9">
    <location>
        <begin position="541"/>
        <end position="560"/>
    </location>
</feature>
<keyword evidence="8 9" id="KW-0472">Membrane</keyword>
<dbReference type="EMBL" id="BLLL01000010">
    <property type="protein sequence ID" value="GFH63158.1"/>
    <property type="molecule type" value="Genomic_DNA"/>
</dbReference>
<dbReference type="Gene3D" id="3.30.70.1440">
    <property type="entry name" value="Multidrug efflux transporter AcrB pore domain"/>
    <property type="match status" value="1"/>
</dbReference>
<keyword evidence="6 9" id="KW-0812">Transmembrane</keyword>
<dbReference type="Gene3D" id="1.20.1640.10">
    <property type="entry name" value="Multidrug efflux transporter AcrB transmembrane domain"/>
    <property type="match status" value="2"/>
</dbReference>
<proteinExistence type="inferred from homology"/>
<comment type="subcellular location">
    <subcellularLocation>
        <location evidence="1">Cell inner membrane</location>
        <topology evidence="1">Multi-pass membrane protein</topology>
    </subcellularLocation>
</comment>
<dbReference type="GO" id="GO:0005886">
    <property type="term" value="C:plasma membrane"/>
    <property type="evidence" value="ECO:0007669"/>
    <property type="project" value="UniProtKB-SubCell"/>
</dbReference>
<dbReference type="FunFam" id="3.30.70.1430:FF:000001">
    <property type="entry name" value="Efflux pump membrane transporter"/>
    <property type="match status" value="1"/>
</dbReference>
<dbReference type="Gene3D" id="3.30.2090.10">
    <property type="entry name" value="Multidrug efflux transporter AcrB TolC docking domain, DN and DC subdomains"/>
    <property type="match status" value="2"/>
</dbReference>
<evidence type="ECO:0000256" key="2">
    <source>
        <dbReference type="ARBA" id="ARBA00010942"/>
    </source>
</evidence>
<dbReference type="InterPro" id="IPR027463">
    <property type="entry name" value="AcrB_DN_DC_subdom"/>
</dbReference>
<dbReference type="InterPro" id="IPR000731">
    <property type="entry name" value="SSD"/>
</dbReference>
<protein>
    <submittedName>
        <fullName evidence="11">Multidrug efflux pump inner membrane subunit AcrB</fullName>
    </submittedName>
</protein>
<dbReference type="Gene3D" id="3.30.70.1430">
    <property type="entry name" value="Multidrug efflux transporter AcrB pore domain"/>
    <property type="match status" value="2"/>
</dbReference>
<evidence type="ECO:0000256" key="8">
    <source>
        <dbReference type="ARBA" id="ARBA00023136"/>
    </source>
</evidence>
<dbReference type="GO" id="GO:0042910">
    <property type="term" value="F:xenobiotic transmembrane transporter activity"/>
    <property type="evidence" value="ECO:0007669"/>
    <property type="project" value="TreeGrafter"/>
</dbReference>
<keyword evidence="3" id="KW-0813">Transport</keyword>
<feature type="transmembrane region" description="Helical" evidence="9">
    <location>
        <begin position="347"/>
        <end position="366"/>
    </location>
</feature>
<dbReference type="SUPFAM" id="SSF82866">
    <property type="entry name" value="Multidrug efflux transporter AcrB transmembrane domain"/>
    <property type="match status" value="2"/>
</dbReference>
<dbReference type="NCBIfam" id="TIGR00915">
    <property type="entry name" value="2A0602"/>
    <property type="match status" value="1"/>
</dbReference>
<accession>A0A6L2R6E4</accession>
<evidence type="ECO:0000256" key="9">
    <source>
        <dbReference type="SAM" id="Phobius"/>
    </source>
</evidence>
<dbReference type="PROSITE" id="PS50156">
    <property type="entry name" value="SSD"/>
    <property type="match status" value="1"/>
</dbReference>
<feature type="transmembrane region" description="Helical" evidence="9">
    <location>
        <begin position="940"/>
        <end position="965"/>
    </location>
</feature>
<dbReference type="PANTHER" id="PTHR32063">
    <property type="match status" value="1"/>
</dbReference>
<feature type="transmembrane region" description="Helical" evidence="9">
    <location>
        <begin position="441"/>
        <end position="465"/>
    </location>
</feature>
<dbReference type="FunFam" id="1.20.1640.10:FF:000001">
    <property type="entry name" value="Efflux pump membrane transporter"/>
    <property type="match status" value="1"/>
</dbReference>
<feature type="transmembrane region" description="Helical" evidence="9">
    <location>
        <begin position="912"/>
        <end position="934"/>
    </location>
</feature>
<evidence type="ECO:0000259" key="10">
    <source>
        <dbReference type="PROSITE" id="PS50156"/>
    </source>
</evidence>
<dbReference type="InterPro" id="IPR001036">
    <property type="entry name" value="Acrflvin-R"/>
</dbReference>